<evidence type="ECO:0000313" key="2">
    <source>
        <dbReference type="EMBL" id="RGC08421.1"/>
    </source>
</evidence>
<dbReference type="PROSITE" id="PS50853">
    <property type="entry name" value="FN3"/>
    <property type="match status" value="1"/>
</dbReference>
<name>A0A3E2VD17_CLOIN</name>
<feature type="domain" description="Fibronectin type-III" evidence="1">
    <location>
        <begin position="1729"/>
        <end position="1823"/>
    </location>
</feature>
<dbReference type="InterPro" id="IPR003961">
    <property type="entry name" value="FN3_dom"/>
</dbReference>
<evidence type="ECO:0000313" key="3">
    <source>
        <dbReference type="Proteomes" id="UP000260025"/>
    </source>
</evidence>
<gene>
    <name evidence="2" type="ORF">DXA38_22160</name>
</gene>
<feature type="non-terminal residue" evidence="2">
    <location>
        <position position="1"/>
    </location>
</feature>
<dbReference type="Gene3D" id="2.60.40.2700">
    <property type="match status" value="2"/>
</dbReference>
<protein>
    <recommendedName>
        <fullName evidence="1">Fibronectin type-III domain-containing protein</fullName>
    </recommendedName>
</protein>
<feature type="non-terminal residue" evidence="2">
    <location>
        <position position="2559"/>
    </location>
</feature>
<reference evidence="2 3" key="1">
    <citation type="submission" date="2018-08" db="EMBL/GenBank/DDBJ databases">
        <title>A genome reference for cultivated species of the human gut microbiota.</title>
        <authorList>
            <person name="Zou Y."/>
            <person name="Xue W."/>
            <person name="Luo G."/>
        </authorList>
    </citation>
    <scope>NUCLEOTIDE SEQUENCE [LARGE SCALE GENOMIC DNA]</scope>
    <source>
        <strain evidence="2 3">OF01-2LB</strain>
    </source>
</reference>
<proteinExistence type="predicted"/>
<organism evidence="2 3">
    <name type="scientific">Clostridium innocuum</name>
    <dbReference type="NCBI Taxonomy" id="1522"/>
    <lineage>
        <taxon>Bacteria</taxon>
        <taxon>Bacillati</taxon>
        <taxon>Bacillota</taxon>
        <taxon>Clostridia</taxon>
        <taxon>Eubacteriales</taxon>
        <taxon>Clostridiaceae</taxon>
        <taxon>Clostridium</taxon>
    </lineage>
</organism>
<dbReference type="RefSeq" id="WP_181968938.1">
    <property type="nucleotide sequence ID" value="NZ_QVEV01000080.1"/>
</dbReference>
<comment type="caution">
    <text evidence="2">The sequence shown here is derived from an EMBL/GenBank/DDBJ whole genome shotgun (WGS) entry which is preliminary data.</text>
</comment>
<sequence length="2559" mass="280868">NQLYAKLTQDKFDADVTYSWHHKTDDDKDQDDKREGNESSYLITGKDVGKKIYVKATAKNDGGASGAIKAYTDAVVKKAATEKPKVTPELVSREDISLTVKMPSSVTKGLYQFGYVLSEGGTEIQPFDILARGNNPVTITGLEADKRYLIYVKQIGEDGYEDSAWGDYSLEADTDYPHVGGTVELSVTQNTTAYGQTLSAKITNGKLGQQGVWNWYRIDADGNRSESLMKQNKYTIKDPRDIGMRIEAVYSGDSTQFYAGEISAQSEIVKKAEVDAPADVMEENKIKSTDSTLTFTLPDQDPAEGALGVNERFIIGYSLSENGVPIEYREEGIVKEYQPRTEVVMKNLDRDTTYYLFLRYVEQNEHYKSEWTPASKRVTAKTSKTELQGSLSFIYDNTGATNPIQGEKLIARLDGVNTKEGTWKWTKNVNGEKSNITNFFPEKDDGTYYMIPATEPVGTTYEVTFTPIAGFSGEKKALSTAVQQYVQEQYDAPTIAPKLVKQTDTTLTFQMGEDADADVVYEFQYGKEDSIDAATNKLVETKAYKGTDVTVTGLDRNTPYYIWVRRAKDDNYEASPWCLSNLKMNTEKTSILGYVSIEGNDTAGKELKATYTRANYIPEGDDASGTWTWYREDEGGYIKIATGISSNKTISTYTPTGSDIGKRLKAVYTGTGDFKDDKEAVTTSIKKNVAIDPQITNLSKGNDVDSHLSMEISLNEIDNIWYRIQKQTDLAPNVPLGIEDSVLTKAGWTKASSTSFQVTQDYEKKYFEPNISYTVYIVKQESTETQVSNIISKSIELGVITQSGTIIFSGNEVVGKTITASLKNANNNKGTWKWYKSTTDCGETGSIAAPGVDETAKWEQLSSGYSPSIDSDTSTLTISEDMWKYYVKAEFVPNSDIGYGGTNIQLVNSAYIRKIYNEQITITSDTKDGNGNNTAYSGTKVTATVANWTGDDLSKRFEMYIGDLDPVPHEDDSRTYKDNTMTSTESNWSDRDGRNIYAKLTVPDNIMLYVDEKLNVIKAGTEYESDRILYRSGESISNPTELKSFIEGTGAYSNRAGSYIITQNISLAGVTTAACDNFSGHLDGDYHTITGLSSELLGTVKGNGSTKAVVENIIIKKANIVYKPSVKDGNIGVLCREVYQPAVVRRILVVDATFNTNARTGMLVGQLGLEEYGSSYNPQLSQGADIYDAEISECSTASGVLNNETVNTSTGGFIGFAPTGRVLNNSSVSTEVIGGNWIGGFIGYASRTSKSYLINNYSAAKLKVGNYRNPAIGGAIGGYGTKDFTNNVITNTYYDSTMTSGTNLSDINYGTPKTSSELVGSNLKASFDTYDKSNIWTYKEGYYPILTWLKNSKLSLLYSSTRGSFTSIDNQTGSGDMFTGNLNGSIAIPVDLQGNDFTYKSSDQNVLKITEGGTIIPVGTPEQKATITITYTEPDETIGGSASNTYEFTVKKQVKALTSVSITGTTNPGQILSASASGAKNYQWYRRKHGDTSREIIAGATEAAYTIQPKDIGYEINVDVGAPGYATMSSKFSSVVTSIKPTDLQTTELTDQAVTVKANGIDGAKYEYAYATTEGGNKIIAGHSTSAFKISGLQRNKQYWLFARVAGAEDGSYAPSEWSKAVTIKTEKTNIAGPIKLNGVINAGSTLTASIADTNLQKGNWKIERTKDDGTVTPLTPKTSTDYGLTYELTDADAGSKIKITYSALADTDFDKSVSIETDPILKRSQEAPSQAPVEITAAKKDHSLQVQESVVEAGTTYEFGYRKSASEDIKPVSGGGVTADTPVTISGLERNTTYYIYVRKAEKDLYEPSPWSPAAQLTTDRSSVKNNTITVSGSEKVNQFLTFTVNHKDDNTKDQTGMWVLERVGKDNSNTLVPTTMSVDTQTITYKLVPEDSGYQIKAKFIGIQDYKESCEGKSALIQNDAQHIGDVLPTIQSAGEYNINAIINKVSDDVYEFGYKKEGDSNITPHPVTAAWGKEVAITPLLRETTYTIYVRKAAKTGYDASGWSEGVDSKTQTSTLTGNITYTGTTSVQDILHVTYEQGKYPYAGDDSGGSWQWKLDDVDVPADRGGQSDSLIIEPVDGNPEVTVTYTAKEKSGFQGTITRDFGRVYKKSADVPAAPTVAAQGEDKKKEGSVLHLESADVDEAVYYYLQLSSNDNLPELIAEKDIVDNGAVKDNTDNVERWLKAEASMDIRVPANRTYVVYAARLETRSRMASGINSTRGKLSAKEPLLRDPETEGQITESDPKVVWKTLQEKTLQYSLYGKAPTATWKYYVTKTPEVATTWQNIDAELKALGRVDEVKDNVSYSTFKVPLKYTGFYLKAVLIGVDDYSNQVEYVTKEKLQGKLLTSTAVITHSDSYALLDTLQAEYKFQEISEEDDPSGTFYWYRKKDGMSDPELIKKDAPGTTSSYQTQEADFECYIYAVYVAAPSGQFSGESVTDSVYINHKAAQNTPEAPKILQVNGNSIQFKAISNYNPKGMDKIPQIVVGYQKVNVDGTPADAEITWQKDSDYGDNWFRKLDRRSSYKLYAKFLGTNVYAPSGISAASAIATTENELFDE</sequence>
<dbReference type="EMBL" id="QVEV01000080">
    <property type="protein sequence ID" value="RGC08421.1"/>
    <property type="molecule type" value="Genomic_DNA"/>
</dbReference>
<dbReference type="Gene3D" id="2.60.40.10">
    <property type="entry name" value="Immunoglobulins"/>
    <property type="match status" value="2"/>
</dbReference>
<dbReference type="Gene3D" id="2.160.20.110">
    <property type="match status" value="1"/>
</dbReference>
<dbReference type="Proteomes" id="UP000260025">
    <property type="component" value="Unassembled WGS sequence"/>
</dbReference>
<evidence type="ECO:0000259" key="1">
    <source>
        <dbReference type="PROSITE" id="PS50853"/>
    </source>
</evidence>
<accession>A0A3E2VD17</accession>
<dbReference type="InterPro" id="IPR013783">
    <property type="entry name" value="Ig-like_fold"/>
</dbReference>